<evidence type="ECO:0000259" key="2">
    <source>
        <dbReference type="Pfam" id="PF13166"/>
    </source>
</evidence>
<protein>
    <recommendedName>
        <fullName evidence="2">Protein CR006 P-loop domain-containing protein</fullName>
    </recommendedName>
</protein>
<evidence type="ECO:0000313" key="3">
    <source>
        <dbReference type="EMBL" id="BBU35554.1"/>
    </source>
</evidence>
<keyword evidence="1" id="KW-0175">Coiled coil</keyword>
<name>A0ABM7HET3_9FIRM</name>
<dbReference type="Proteomes" id="UP000679260">
    <property type="component" value="Chromosome"/>
</dbReference>
<dbReference type="Gene3D" id="3.40.50.300">
    <property type="entry name" value="P-loop containing nucleotide triphosphate hydrolases"/>
    <property type="match status" value="1"/>
</dbReference>
<dbReference type="EMBL" id="AP022322">
    <property type="protein sequence ID" value="BBU35554.1"/>
    <property type="molecule type" value="Genomic_DNA"/>
</dbReference>
<gene>
    <name evidence="3" type="ORF">VEIS1202513_00750</name>
</gene>
<reference evidence="3 4" key="1">
    <citation type="submission" date="2020-01" db="EMBL/GenBank/DDBJ databases">
        <title>Veillonella burapaensis sp. nov., anaerobic, Gram-stain-negative coccus isolated from saliva of a Thai child.</title>
        <authorList>
            <person name="Mashima I."/>
            <person name="Theodorea C."/>
            <person name="Nakazawa F."/>
            <person name="Thaweboon B."/>
            <person name="Thaweboon S."/>
            <person name="Tamai R."/>
            <person name="Kiyoura Y."/>
        </authorList>
    </citation>
    <scope>NUCLEOTIDE SEQUENCE [LARGE SCALE GENOMIC DNA]</scope>
    <source>
        <strain evidence="3 4">S12025-13</strain>
    </source>
</reference>
<dbReference type="SUPFAM" id="SSF52540">
    <property type="entry name" value="P-loop containing nucleoside triphosphate hydrolases"/>
    <property type="match status" value="1"/>
</dbReference>
<dbReference type="InterPro" id="IPR027417">
    <property type="entry name" value="P-loop_NTPase"/>
</dbReference>
<proteinExistence type="predicted"/>
<keyword evidence="4" id="KW-1185">Reference proteome</keyword>
<evidence type="ECO:0000256" key="1">
    <source>
        <dbReference type="SAM" id="Coils"/>
    </source>
</evidence>
<accession>A0ABM7HET3</accession>
<organism evidence="3 4">
    <name type="scientific">Veillonella orientalis</name>
    <dbReference type="NCBI Taxonomy" id="2682455"/>
    <lineage>
        <taxon>Bacteria</taxon>
        <taxon>Bacillati</taxon>
        <taxon>Bacillota</taxon>
        <taxon>Negativicutes</taxon>
        <taxon>Veillonellales</taxon>
        <taxon>Veillonellaceae</taxon>
        <taxon>Veillonella</taxon>
    </lineage>
</organism>
<dbReference type="InterPro" id="IPR026866">
    <property type="entry name" value="CR006_AAA"/>
</dbReference>
<sequence length="631" mass="73943">MLIYAAVQPQIDKIKKEIDDINAEFNETEINTLGNRWKNSYDQYKQANDTLEKLYKDGAKFLKDNYSDIVGPSYNKSNYKIDKEQACLLDDSSVELNKSILSKTNLNEIREIPSPVYDIKSFMQSLSSLLKESAVKSGVISFSNNKEREWISEGVRIHNLSESCTCLFCGSSIEPRRLEALQSLISNKAVEIQNRVVKLKEMIENKYVVYLSDLKTNNIEEDLLPTLKSEYNSARLKLLDLIAIHDKYFDDILNILDKKDAYSSMEMPLIEEPLELTSKIIEINKIIVKHNKEKTSLYIKQKEAKNKLKFNYIAEYNQKYNYECLESDYSQKKNIYNELEGKKQEKYKALKEKQEKLVELRAKIIDESTAMEFINNQLVILGHNSFSLKQVGEDRTYKLYDSNGNQRDIKSLSTGEKNIMAFLWFVQDLSNITKGADKDKVIVLDDPMSSNDDFAQYFIIMLIQDLLKQAENKKYQIFILTHNIHFYLNCRYRWWKGCTKAEYDKCTIHLRKYDTKTKPIYIYKEKDDLTNSYDALWAELKWLYDQDKPEYMANPLRCIIETFSNFNNLSDIYSNHKELEKLLNVNSHGIDDFNMDINGKTREDLMNLVRALFESHNAISHFNGYWQDMEA</sequence>
<feature type="domain" description="Protein CR006 P-loop" evidence="2">
    <location>
        <begin position="8"/>
        <end position="614"/>
    </location>
</feature>
<feature type="coiled-coil region" evidence="1">
    <location>
        <begin position="322"/>
        <end position="370"/>
    </location>
</feature>
<dbReference type="RefSeq" id="WP_213467489.1">
    <property type="nucleotide sequence ID" value="NZ_AP022322.1"/>
</dbReference>
<evidence type="ECO:0000313" key="4">
    <source>
        <dbReference type="Proteomes" id="UP000679260"/>
    </source>
</evidence>
<dbReference type="Pfam" id="PF13166">
    <property type="entry name" value="AAA_13"/>
    <property type="match status" value="1"/>
</dbReference>